<dbReference type="GO" id="GO:0051536">
    <property type="term" value="F:iron-sulfur cluster binding"/>
    <property type="evidence" value="ECO:0007669"/>
    <property type="project" value="InterPro"/>
</dbReference>
<evidence type="ECO:0000313" key="3">
    <source>
        <dbReference type="EMBL" id="SKB99039.1"/>
    </source>
</evidence>
<keyword evidence="4" id="KW-1185">Reference proteome</keyword>
<accession>A0A1T5FS94</accession>
<reference evidence="3 4" key="1">
    <citation type="submission" date="2017-02" db="EMBL/GenBank/DDBJ databases">
        <authorList>
            <person name="Peterson S.W."/>
        </authorList>
    </citation>
    <scope>NUCLEOTIDE SEQUENCE [LARGE SCALE GENOMIC DNA]</scope>
    <source>
        <strain evidence="3 4">DSM 24412</strain>
    </source>
</reference>
<protein>
    <submittedName>
        <fullName evidence="3">Fe-S cluster biogenesis protein NfuA, 4Fe-4S-binding domain</fullName>
    </submittedName>
</protein>
<dbReference type="InterPro" id="IPR034904">
    <property type="entry name" value="FSCA_dom_sf"/>
</dbReference>
<dbReference type="STRING" id="889453.SAMN03080601_01671"/>
<proteinExistence type="inferred from homology"/>
<feature type="domain" description="NIF system FeS cluster assembly NifU C-terminal" evidence="2">
    <location>
        <begin position="17"/>
        <end position="83"/>
    </location>
</feature>
<dbReference type="SUPFAM" id="SSF117916">
    <property type="entry name" value="Fe-S cluster assembly (FSCA) domain-like"/>
    <property type="match status" value="1"/>
</dbReference>
<dbReference type="InterPro" id="IPR001075">
    <property type="entry name" value="NIF_FeS_clus_asmbl_NifU_C"/>
</dbReference>
<comment type="similarity">
    <text evidence="1">Belongs to the NifU family.</text>
</comment>
<gene>
    <name evidence="3" type="ORF">SAMN03080601_01671</name>
</gene>
<evidence type="ECO:0000256" key="1">
    <source>
        <dbReference type="ARBA" id="ARBA00006420"/>
    </source>
</evidence>
<sequence length="85" mass="9403">MITEYYTMEKQEVMEQVKIALEGIRPYLQADGGDISIVELTDDMVVKVRLQGACEGCPMSVQTLKNGVEMVIKSNVPVIKEVVAV</sequence>
<evidence type="ECO:0000259" key="2">
    <source>
        <dbReference type="Pfam" id="PF01106"/>
    </source>
</evidence>
<name>A0A1T5FS94_9BACT</name>
<dbReference type="PANTHER" id="PTHR11178">
    <property type="entry name" value="IRON-SULFUR CLUSTER SCAFFOLD PROTEIN NFU-RELATED"/>
    <property type="match status" value="1"/>
</dbReference>
<dbReference type="Proteomes" id="UP000191055">
    <property type="component" value="Unassembled WGS sequence"/>
</dbReference>
<dbReference type="EMBL" id="FUYV01000008">
    <property type="protein sequence ID" value="SKB99039.1"/>
    <property type="molecule type" value="Genomic_DNA"/>
</dbReference>
<dbReference type="PANTHER" id="PTHR11178:SF1">
    <property type="entry name" value="NFU1 IRON-SULFUR CLUSTER SCAFFOLD HOMOLOG, MITOCHONDRIAL"/>
    <property type="match status" value="1"/>
</dbReference>
<dbReference type="AlphaFoldDB" id="A0A1T5FS94"/>
<dbReference type="Gene3D" id="3.30.300.130">
    <property type="entry name" value="Fe-S cluster assembly (FSCA)"/>
    <property type="match status" value="1"/>
</dbReference>
<dbReference type="GO" id="GO:0016226">
    <property type="term" value="P:iron-sulfur cluster assembly"/>
    <property type="evidence" value="ECO:0007669"/>
    <property type="project" value="InterPro"/>
</dbReference>
<dbReference type="GO" id="GO:0005506">
    <property type="term" value="F:iron ion binding"/>
    <property type="evidence" value="ECO:0007669"/>
    <property type="project" value="InterPro"/>
</dbReference>
<organism evidence="3 4">
    <name type="scientific">Alkalitalea saponilacus</name>
    <dbReference type="NCBI Taxonomy" id="889453"/>
    <lineage>
        <taxon>Bacteria</taxon>
        <taxon>Pseudomonadati</taxon>
        <taxon>Bacteroidota</taxon>
        <taxon>Bacteroidia</taxon>
        <taxon>Marinilabiliales</taxon>
        <taxon>Marinilabiliaceae</taxon>
        <taxon>Alkalitalea</taxon>
    </lineage>
</organism>
<dbReference type="Pfam" id="PF01106">
    <property type="entry name" value="NifU"/>
    <property type="match status" value="1"/>
</dbReference>
<evidence type="ECO:0000313" key="4">
    <source>
        <dbReference type="Proteomes" id="UP000191055"/>
    </source>
</evidence>